<evidence type="ECO:0000313" key="3">
    <source>
        <dbReference type="Proteomes" id="UP000033038"/>
    </source>
</evidence>
<dbReference type="GO" id="GO:0005886">
    <property type="term" value="C:plasma membrane"/>
    <property type="evidence" value="ECO:0007669"/>
    <property type="project" value="UniProtKB-SubCell"/>
</dbReference>
<keyword evidence="1" id="KW-0812">Transmembrane</keyword>
<keyword evidence="1" id="KW-0472">Membrane</keyword>
<dbReference type="Proteomes" id="UP000033038">
    <property type="component" value="Chromosome"/>
</dbReference>
<dbReference type="PANTHER" id="PTHR43471">
    <property type="entry name" value="ABC TRANSPORTER PERMEASE"/>
    <property type="match status" value="1"/>
</dbReference>
<dbReference type="PANTHER" id="PTHR43471:SF14">
    <property type="entry name" value="ABC-2 TYPE TRANSPORT SYSTEM PERMEASE PROTEIN"/>
    <property type="match status" value="1"/>
</dbReference>
<feature type="transmembrane region" description="Helical" evidence="1">
    <location>
        <begin position="265"/>
        <end position="288"/>
    </location>
</feature>
<dbReference type="RefSeq" id="WP_011308273.1">
    <property type="nucleotide sequence ID" value="NZ_CP009526.1"/>
</dbReference>
<dbReference type="AlphaFoldDB" id="A0A0E3LL44"/>
<feature type="transmembrane region" description="Helical" evidence="1">
    <location>
        <begin position="183"/>
        <end position="204"/>
    </location>
</feature>
<dbReference type="GeneID" id="24822848"/>
<dbReference type="GO" id="GO:0140359">
    <property type="term" value="F:ABC-type transporter activity"/>
    <property type="evidence" value="ECO:0007669"/>
    <property type="project" value="InterPro"/>
</dbReference>
<name>A0A0E3LL44_METBA</name>
<evidence type="ECO:0008006" key="4">
    <source>
        <dbReference type="Google" id="ProtNLM"/>
    </source>
</evidence>
<evidence type="ECO:0000313" key="2">
    <source>
        <dbReference type="EMBL" id="AKB50626.1"/>
    </source>
</evidence>
<dbReference type="KEGG" id="mbw:MSBRW_1373"/>
<dbReference type="PATRIC" id="fig|1434109.4.peg.1725"/>
<reference evidence="2 3" key="1">
    <citation type="submission" date="2014-07" db="EMBL/GenBank/DDBJ databases">
        <title>Methanogenic archaea and the global carbon cycle.</title>
        <authorList>
            <person name="Henriksen J.R."/>
            <person name="Luke J."/>
            <person name="Reinhart S."/>
            <person name="Benedict M.N."/>
            <person name="Youngblut N.D."/>
            <person name="Metcalf M.E."/>
            <person name="Whitaker R.J."/>
            <person name="Metcalf W.W."/>
        </authorList>
    </citation>
    <scope>NUCLEOTIDE SEQUENCE [LARGE SCALE GENOMIC DNA]</scope>
    <source>
        <strain evidence="2 3">Wiesmoor</strain>
    </source>
</reference>
<feature type="transmembrane region" description="Helical" evidence="1">
    <location>
        <begin position="21"/>
        <end position="41"/>
    </location>
</feature>
<organism evidence="2 3">
    <name type="scientific">Methanosarcina barkeri str. Wiesmoor</name>
    <dbReference type="NCBI Taxonomy" id="1434109"/>
    <lineage>
        <taxon>Archaea</taxon>
        <taxon>Methanobacteriati</taxon>
        <taxon>Methanobacteriota</taxon>
        <taxon>Stenosarchaea group</taxon>
        <taxon>Methanomicrobia</taxon>
        <taxon>Methanosarcinales</taxon>
        <taxon>Methanosarcinaceae</taxon>
        <taxon>Methanosarcina</taxon>
    </lineage>
</organism>
<accession>A0A0E3LL44</accession>
<protein>
    <recommendedName>
        <fullName evidence="4">ABC-2 type transport system permease protein</fullName>
    </recommendedName>
</protein>
<gene>
    <name evidence="2" type="ORF">MSBRW_1373</name>
</gene>
<proteinExistence type="predicted"/>
<dbReference type="EMBL" id="CP009526">
    <property type="protein sequence ID" value="AKB50626.1"/>
    <property type="molecule type" value="Genomic_DNA"/>
</dbReference>
<dbReference type="HOGENOM" id="CLU_068384_0_0_2"/>
<dbReference type="Pfam" id="PF12679">
    <property type="entry name" value="ABC2_membrane_2"/>
    <property type="match status" value="1"/>
</dbReference>
<feature type="transmembrane region" description="Helical" evidence="1">
    <location>
        <begin position="147"/>
        <end position="171"/>
    </location>
</feature>
<sequence>MKNNNVFVVAQKEAADHLQDAGFLVLLATYTVIVFASTYMLGSMMIGSMVYGENSVLLSSIHVRMISQFTPLVGIALGFDAVVREQKSGSLNVLLTHPIFRDNILAGKLIGSALLMAAIIIFSVFVSVGTLLIFYGVEIGYTELIRIAVFTILTFFYAVTFLGIAILVSTIVKNSTDSLISNIIIWIFICILFGAILKTVVAILTGQTSNEGILITQLLNISPIHHYGEAVIGRTDLSFMGVNVEPIIGGIFDTKYTLTQCLTEFWMNIVVLITTPVVLFIIAFITFLRKDITL</sequence>
<keyword evidence="1" id="KW-1133">Transmembrane helix</keyword>
<evidence type="ECO:0000256" key="1">
    <source>
        <dbReference type="SAM" id="Phobius"/>
    </source>
</evidence>
<feature type="transmembrane region" description="Helical" evidence="1">
    <location>
        <begin position="104"/>
        <end position="135"/>
    </location>
</feature>